<dbReference type="PROSITE" id="PS00455">
    <property type="entry name" value="AMP_BINDING"/>
    <property type="match status" value="1"/>
</dbReference>
<name>A0A5M3WU06_9ACTN</name>
<dbReference type="PANTHER" id="PTHR43767">
    <property type="entry name" value="LONG-CHAIN-FATTY-ACID--COA LIGASE"/>
    <property type="match status" value="1"/>
</dbReference>
<dbReference type="Gene3D" id="3.30.300.30">
    <property type="match status" value="1"/>
</dbReference>
<accession>A0A5M3WU06</accession>
<dbReference type="AlphaFoldDB" id="A0A5M3WU06"/>
<dbReference type="GO" id="GO:0016878">
    <property type="term" value="F:acid-thiol ligase activity"/>
    <property type="evidence" value="ECO:0007669"/>
    <property type="project" value="UniProtKB-ARBA"/>
</dbReference>
<dbReference type="InterPro" id="IPR025110">
    <property type="entry name" value="AMP-bd_C"/>
</dbReference>
<protein>
    <submittedName>
        <fullName evidence="4">Acyl-CoA synthetase</fullName>
    </submittedName>
</protein>
<feature type="domain" description="AMP-dependent synthetase/ligase" evidence="2">
    <location>
        <begin position="23"/>
        <end position="440"/>
    </location>
</feature>
<dbReference type="PANTHER" id="PTHR43767:SF1">
    <property type="entry name" value="NONRIBOSOMAL PEPTIDE SYNTHASE PES1 (EUROFUNG)-RELATED"/>
    <property type="match status" value="1"/>
</dbReference>
<reference evidence="4 5" key="1">
    <citation type="submission" date="2019-10" db="EMBL/GenBank/DDBJ databases">
        <title>Whole genome shotgun sequence of Acrocarpospora macrocephala NBRC 16266.</title>
        <authorList>
            <person name="Ichikawa N."/>
            <person name="Kimura A."/>
            <person name="Kitahashi Y."/>
            <person name="Komaki H."/>
            <person name="Oguchi A."/>
        </authorList>
    </citation>
    <scope>NUCLEOTIDE SEQUENCE [LARGE SCALE GENOMIC DNA]</scope>
    <source>
        <strain evidence="4 5">NBRC 16266</strain>
    </source>
</reference>
<evidence type="ECO:0000313" key="4">
    <source>
        <dbReference type="EMBL" id="GES12927.1"/>
    </source>
</evidence>
<feature type="domain" description="AMP-binding enzyme C-terminal" evidence="3">
    <location>
        <begin position="499"/>
        <end position="575"/>
    </location>
</feature>
<feature type="region of interest" description="Disordered" evidence="1">
    <location>
        <begin position="160"/>
        <end position="205"/>
    </location>
</feature>
<proteinExistence type="predicted"/>
<keyword evidence="5" id="KW-1185">Reference proteome</keyword>
<dbReference type="Gene3D" id="3.40.50.12780">
    <property type="entry name" value="N-terminal domain of ligase-like"/>
    <property type="match status" value="1"/>
</dbReference>
<evidence type="ECO:0000259" key="3">
    <source>
        <dbReference type="Pfam" id="PF13193"/>
    </source>
</evidence>
<evidence type="ECO:0000313" key="5">
    <source>
        <dbReference type="Proteomes" id="UP000331127"/>
    </source>
</evidence>
<dbReference type="InterPro" id="IPR045851">
    <property type="entry name" value="AMP-bd_C_sf"/>
</dbReference>
<dbReference type="InterPro" id="IPR050237">
    <property type="entry name" value="ATP-dep_AMP-bd_enzyme"/>
</dbReference>
<dbReference type="SUPFAM" id="SSF56801">
    <property type="entry name" value="Acetyl-CoA synthetase-like"/>
    <property type="match status" value="1"/>
</dbReference>
<dbReference type="EMBL" id="BLAE01000040">
    <property type="protein sequence ID" value="GES12927.1"/>
    <property type="molecule type" value="Genomic_DNA"/>
</dbReference>
<comment type="caution">
    <text evidence="4">The sequence shown here is derived from an EMBL/GenBank/DDBJ whole genome shotgun (WGS) entry which is preliminary data.</text>
</comment>
<dbReference type="InterPro" id="IPR042099">
    <property type="entry name" value="ANL_N_sf"/>
</dbReference>
<dbReference type="InterPro" id="IPR000873">
    <property type="entry name" value="AMP-dep_synth/lig_dom"/>
</dbReference>
<dbReference type="Pfam" id="PF00501">
    <property type="entry name" value="AMP-binding"/>
    <property type="match status" value="1"/>
</dbReference>
<organism evidence="4 5">
    <name type="scientific">Acrocarpospora macrocephala</name>
    <dbReference type="NCBI Taxonomy" id="150177"/>
    <lineage>
        <taxon>Bacteria</taxon>
        <taxon>Bacillati</taxon>
        <taxon>Actinomycetota</taxon>
        <taxon>Actinomycetes</taxon>
        <taxon>Streptosporangiales</taxon>
        <taxon>Streptosporangiaceae</taxon>
        <taxon>Acrocarpospora</taxon>
    </lineage>
</organism>
<evidence type="ECO:0000256" key="1">
    <source>
        <dbReference type="SAM" id="MobiDB-lite"/>
    </source>
</evidence>
<dbReference type="InterPro" id="IPR020845">
    <property type="entry name" value="AMP-binding_CS"/>
</dbReference>
<dbReference type="Proteomes" id="UP000331127">
    <property type="component" value="Unassembled WGS sequence"/>
</dbReference>
<gene>
    <name evidence="4" type="ORF">Amac_065240</name>
</gene>
<evidence type="ECO:0000259" key="2">
    <source>
        <dbReference type="Pfam" id="PF00501"/>
    </source>
</evidence>
<sequence length="591" mass="62525">MRESSASTMTMTEPKMSVAVALRAAAQAAGDRPAMIQGDRRRGYPELEARAERVARALAERGVGVGSTVAIALFNSFEYVESVLAAFKIGAQPVNVNYRYREKELRYVLEYTGAAALVYDTSLADRVRGILDELPAPIALLEVGGDEASAAVPGALAFERAAEPDSESEPGSPATVSEPGSPATVSEPGFPATASGPGSWATVSDPVEDSPHGIILLTGGTTGTPKGVIWDRDGLLGILNGVFRQQGLATPTTPAEVAERVRELQARDQVPVVLPMSPLMHGTGFFHAMRTLLAGGVLCFCDSRSLDAEEVWRTVQEHAVTEMVIVGDAFGRPLVDALDAAERAGNPYDLGSLRRMTSSGVLWSTEVKRELLRRGRKLTLVDNISASEGGPFGLAEASSEADLADGRFNLSPVARILDEHDRDIKPGSGQVGVLASAGPQPVGYLGDPDRTARIWRTIDGVRYAVPGDLASLDADGRLILLGRGDGVVNTGGEKVFPEEVEQALITHPAVDDAIVVGIPDPRWGQIVAAVVAPASGLGGVPDEELIQHVRDRLAAYKSPRRIIRVGVVPRTPAGKANRSLARQLVTEETAP</sequence>
<dbReference type="Pfam" id="PF13193">
    <property type="entry name" value="AMP-binding_C"/>
    <property type="match status" value="1"/>
</dbReference>